<dbReference type="AlphaFoldDB" id="A0AA39L569"/>
<feature type="signal peptide" evidence="1">
    <location>
        <begin position="1"/>
        <end position="21"/>
    </location>
</feature>
<sequence length="123" mass="13166">MVKFNLALVALVALGPAFSIASPTGVQARDPFEADVEVQDSPLDHELFTRDDRQFRCDYGGSMASAKAIAACVDDIASYGKNGRMCEAGNIRYICKKFSGFKAAVTTGGPTNSARVPWSVRPC</sequence>
<accession>A0AA39L569</accession>
<protein>
    <submittedName>
        <fullName evidence="2">Uncharacterized protein</fullName>
    </submittedName>
</protein>
<feature type="chain" id="PRO_5041240882" evidence="1">
    <location>
        <begin position="22"/>
        <end position="123"/>
    </location>
</feature>
<name>A0AA39L569_SARSR</name>
<gene>
    <name evidence="2" type="ORF">NLU13_8659</name>
</gene>
<proteinExistence type="predicted"/>
<organism evidence="2 3">
    <name type="scientific">Sarocladium strictum</name>
    <name type="common">Black bundle disease fungus</name>
    <name type="synonym">Acremonium strictum</name>
    <dbReference type="NCBI Taxonomy" id="5046"/>
    <lineage>
        <taxon>Eukaryota</taxon>
        <taxon>Fungi</taxon>
        <taxon>Dikarya</taxon>
        <taxon>Ascomycota</taxon>
        <taxon>Pezizomycotina</taxon>
        <taxon>Sordariomycetes</taxon>
        <taxon>Hypocreomycetidae</taxon>
        <taxon>Hypocreales</taxon>
        <taxon>Sarocladiaceae</taxon>
        <taxon>Sarocladium</taxon>
    </lineage>
</organism>
<reference evidence="2" key="1">
    <citation type="submission" date="2022-10" db="EMBL/GenBank/DDBJ databases">
        <title>Determination and structural analysis of whole genome sequence of Sarocladium strictum F4-1.</title>
        <authorList>
            <person name="Hu L."/>
            <person name="Jiang Y."/>
        </authorList>
    </citation>
    <scope>NUCLEOTIDE SEQUENCE</scope>
    <source>
        <strain evidence="2">F4-1</strain>
    </source>
</reference>
<evidence type="ECO:0000256" key="1">
    <source>
        <dbReference type="SAM" id="SignalP"/>
    </source>
</evidence>
<dbReference type="Proteomes" id="UP001175261">
    <property type="component" value="Unassembled WGS sequence"/>
</dbReference>
<comment type="caution">
    <text evidence="2">The sequence shown here is derived from an EMBL/GenBank/DDBJ whole genome shotgun (WGS) entry which is preliminary data.</text>
</comment>
<dbReference type="EMBL" id="JAPDFR010000008">
    <property type="protein sequence ID" value="KAK0384573.1"/>
    <property type="molecule type" value="Genomic_DNA"/>
</dbReference>
<keyword evidence="1" id="KW-0732">Signal</keyword>
<keyword evidence="3" id="KW-1185">Reference proteome</keyword>
<evidence type="ECO:0000313" key="3">
    <source>
        <dbReference type="Proteomes" id="UP001175261"/>
    </source>
</evidence>
<evidence type="ECO:0000313" key="2">
    <source>
        <dbReference type="EMBL" id="KAK0384573.1"/>
    </source>
</evidence>